<dbReference type="Proteomes" id="UP001300692">
    <property type="component" value="Unassembled WGS sequence"/>
</dbReference>
<evidence type="ECO:0000256" key="3">
    <source>
        <dbReference type="ARBA" id="ARBA00022695"/>
    </source>
</evidence>
<dbReference type="CDD" id="cd03487">
    <property type="entry name" value="RT_Bac_retron_II"/>
    <property type="match status" value="1"/>
</dbReference>
<proteinExistence type="inferred from homology"/>
<evidence type="ECO:0000256" key="8">
    <source>
        <dbReference type="ARBA" id="ARBA00034120"/>
    </source>
</evidence>
<dbReference type="PRINTS" id="PR00866">
    <property type="entry name" value="RNADNAPOLMS"/>
</dbReference>
<evidence type="ECO:0000256" key="5">
    <source>
        <dbReference type="ARBA" id="ARBA00022842"/>
    </source>
</evidence>
<dbReference type="PROSITE" id="PS50878">
    <property type="entry name" value="RT_POL"/>
    <property type="match status" value="1"/>
</dbReference>
<keyword evidence="5" id="KW-0460">Magnesium</keyword>
<dbReference type="SUPFAM" id="SSF56672">
    <property type="entry name" value="DNA/RNA polymerases"/>
    <property type="match status" value="1"/>
</dbReference>
<keyword evidence="12" id="KW-1185">Reference proteome</keyword>
<dbReference type="PANTHER" id="PTHR34047">
    <property type="entry name" value="NUCLEAR INTRON MATURASE 1, MITOCHONDRIAL-RELATED"/>
    <property type="match status" value="1"/>
</dbReference>
<dbReference type="Pfam" id="PF00078">
    <property type="entry name" value="RVT_1"/>
    <property type="match status" value="1"/>
</dbReference>
<name>A0ABT3CSE9_9BACT</name>
<feature type="domain" description="Reverse transcriptase" evidence="10">
    <location>
        <begin position="31"/>
        <end position="243"/>
    </location>
</feature>
<comment type="catalytic activity">
    <reaction evidence="9">
        <text>DNA(n) + a 2'-deoxyribonucleoside 5'-triphosphate = DNA(n+1) + diphosphate</text>
        <dbReference type="Rhea" id="RHEA:22508"/>
        <dbReference type="Rhea" id="RHEA-COMP:17339"/>
        <dbReference type="Rhea" id="RHEA-COMP:17340"/>
        <dbReference type="ChEBI" id="CHEBI:33019"/>
        <dbReference type="ChEBI" id="CHEBI:61560"/>
        <dbReference type="ChEBI" id="CHEBI:173112"/>
        <dbReference type="EC" id="2.7.7.49"/>
    </reaction>
</comment>
<organism evidence="11 12">
    <name type="scientific">Reichenbachiella ulvae</name>
    <dbReference type="NCBI Taxonomy" id="2980104"/>
    <lineage>
        <taxon>Bacteria</taxon>
        <taxon>Pseudomonadati</taxon>
        <taxon>Bacteroidota</taxon>
        <taxon>Cytophagia</taxon>
        <taxon>Cytophagales</taxon>
        <taxon>Reichenbachiellaceae</taxon>
        <taxon>Reichenbachiella</taxon>
    </lineage>
</organism>
<dbReference type="RefSeq" id="WP_264137223.1">
    <property type="nucleotide sequence ID" value="NZ_JAOYOD010000001.1"/>
</dbReference>
<evidence type="ECO:0000256" key="4">
    <source>
        <dbReference type="ARBA" id="ARBA00022723"/>
    </source>
</evidence>
<evidence type="ECO:0000313" key="12">
    <source>
        <dbReference type="Proteomes" id="UP001300692"/>
    </source>
</evidence>
<reference evidence="11 12" key="1">
    <citation type="submission" date="2022-10" db="EMBL/GenBank/DDBJ databases">
        <title>Comparative genomics and taxonomic characterization of three novel marine species of genus Reichenbachiella exhibiting antioxidant and polysaccharide degradation activities.</title>
        <authorList>
            <person name="Muhammad N."/>
            <person name="Lee Y.-J."/>
            <person name="Ko J."/>
            <person name="Kim S.-G."/>
        </authorList>
    </citation>
    <scope>NUCLEOTIDE SEQUENCE [LARGE SCALE GENOMIC DNA]</scope>
    <source>
        <strain evidence="11 12">ABR2-5</strain>
    </source>
</reference>
<gene>
    <name evidence="11" type="ORF">N7U62_07150</name>
</gene>
<dbReference type="EMBL" id="JAOYOD010000001">
    <property type="protein sequence ID" value="MCV9386434.1"/>
    <property type="molecule type" value="Genomic_DNA"/>
</dbReference>
<evidence type="ECO:0000256" key="6">
    <source>
        <dbReference type="ARBA" id="ARBA00022918"/>
    </source>
</evidence>
<keyword evidence="2" id="KW-0808">Transferase</keyword>
<dbReference type="NCBIfam" id="NF038233">
    <property type="entry name" value="retron_St85_RT"/>
    <property type="match status" value="1"/>
</dbReference>
<evidence type="ECO:0000256" key="2">
    <source>
        <dbReference type="ARBA" id="ARBA00022679"/>
    </source>
</evidence>
<comment type="caution">
    <text evidence="11">The sequence shown here is derived from an EMBL/GenBank/DDBJ whole genome shotgun (WGS) entry which is preliminary data.</text>
</comment>
<evidence type="ECO:0000256" key="1">
    <source>
        <dbReference type="ARBA" id="ARBA00012493"/>
    </source>
</evidence>
<evidence type="ECO:0000256" key="9">
    <source>
        <dbReference type="ARBA" id="ARBA00048173"/>
    </source>
</evidence>
<sequence length="322" mass="36488">MAKTEKIKLSMLGLPVIQNLDDFSNLTHISKYTIYQLSYHSSYYYRTYTISKKSGKKRVISQPSKKMKGLQSWVLVNILNKLQVSGSCKGFRKGSSILDNALPHQGANTILNIDLKDFFPSISSKRVFNLYKSLGYNNLISTVLTNICTYENTLPQGGPCSPMLSNLVTWTLDLRIQGYVGKRGVNYTRYADDLSFSGLHPSKVLHIIPMINKIINDENFDLNYSKTRVASSARAKIVTGLVINEDSVGIGKKRYKLLRSKIHHLTLSSEQKNTSLLNHVKGWISYLYSVDKKRYKKVQNYITELSNKHPKTLVSQLLVPAK</sequence>
<protein>
    <recommendedName>
        <fullName evidence="1">RNA-directed DNA polymerase</fullName>
        <ecNumber evidence="1">2.7.7.49</ecNumber>
    </recommendedName>
</protein>
<dbReference type="PANTHER" id="PTHR34047:SF7">
    <property type="entry name" value="RNA-DIRECTED DNA POLYMERASE"/>
    <property type="match status" value="1"/>
</dbReference>
<keyword evidence="3" id="KW-0548">Nucleotidyltransferase</keyword>
<comment type="similarity">
    <text evidence="8">Belongs to the bacterial reverse transcriptase family.</text>
</comment>
<keyword evidence="4" id="KW-0479">Metal-binding</keyword>
<dbReference type="EC" id="2.7.7.49" evidence="1"/>
<dbReference type="InterPro" id="IPR000123">
    <property type="entry name" value="Reverse_transcriptase_msDNA"/>
</dbReference>
<evidence type="ECO:0000256" key="7">
    <source>
        <dbReference type="ARBA" id="ARBA00023118"/>
    </source>
</evidence>
<evidence type="ECO:0000259" key="10">
    <source>
        <dbReference type="PROSITE" id="PS50878"/>
    </source>
</evidence>
<keyword evidence="6 11" id="KW-0695">RNA-directed DNA polymerase</keyword>
<dbReference type="InterPro" id="IPR051083">
    <property type="entry name" value="GrpII_Intron_Splice-Mob/Def"/>
</dbReference>
<dbReference type="GO" id="GO:0003964">
    <property type="term" value="F:RNA-directed DNA polymerase activity"/>
    <property type="evidence" value="ECO:0007669"/>
    <property type="project" value="UniProtKB-KW"/>
</dbReference>
<dbReference type="InterPro" id="IPR043502">
    <property type="entry name" value="DNA/RNA_pol_sf"/>
</dbReference>
<dbReference type="InterPro" id="IPR000477">
    <property type="entry name" value="RT_dom"/>
</dbReference>
<keyword evidence="7" id="KW-0051">Antiviral defense</keyword>
<evidence type="ECO:0000313" key="11">
    <source>
        <dbReference type="EMBL" id="MCV9386434.1"/>
    </source>
</evidence>
<accession>A0ABT3CSE9</accession>